<evidence type="ECO:0000313" key="15">
    <source>
        <dbReference type="EMBL" id="CAG6688306.1"/>
    </source>
</evidence>
<feature type="domain" description="Bromo" evidence="13">
    <location>
        <begin position="315"/>
        <end position="385"/>
    </location>
</feature>
<dbReference type="InterPro" id="IPR001487">
    <property type="entry name" value="Bromodomain"/>
</dbReference>
<keyword evidence="7 12" id="KW-0103">Bromodomain</keyword>
<evidence type="ECO:0000256" key="8">
    <source>
        <dbReference type="ARBA" id="ARBA00023159"/>
    </source>
</evidence>
<evidence type="ECO:0000259" key="13">
    <source>
        <dbReference type="PROSITE" id="PS50014"/>
    </source>
</evidence>
<evidence type="ECO:0000256" key="4">
    <source>
        <dbReference type="ARBA" id="ARBA00022679"/>
    </source>
</evidence>
<dbReference type="EMBL" id="HBUF01286130">
    <property type="protein sequence ID" value="CAG6688306.1"/>
    <property type="molecule type" value="Transcribed_RNA"/>
</dbReference>
<dbReference type="InterPro" id="IPR037800">
    <property type="entry name" value="GCN5"/>
</dbReference>
<dbReference type="EC" id="2.3.1.48" evidence="3"/>
<dbReference type="CDD" id="cd04301">
    <property type="entry name" value="NAT_SF"/>
    <property type="match status" value="1"/>
</dbReference>
<proteinExistence type="inferred from homology"/>
<dbReference type="PROSITE" id="PS51186">
    <property type="entry name" value="GNAT"/>
    <property type="match status" value="1"/>
</dbReference>
<name>A0A8D8TJT2_9HEMI</name>
<keyword evidence="8" id="KW-0010">Activator</keyword>
<accession>A0A8D8TJT2</accession>
<comment type="similarity">
    <text evidence="2">Belongs to the acetyltransferase family. GCN5 subfamily.</text>
</comment>
<dbReference type="Pfam" id="PF00439">
    <property type="entry name" value="Bromodomain"/>
    <property type="match status" value="1"/>
</dbReference>
<dbReference type="GO" id="GO:0005634">
    <property type="term" value="C:nucleus"/>
    <property type="evidence" value="ECO:0007669"/>
    <property type="project" value="UniProtKB-SubCell"/>
</dbReference>
<dbReference type="GO" id="GO:0045944">
    <property type="term" value="P:positive regulation of transcription by RNA polymerase II"/>
    <property type="evidence" value="ECO:0007669"/>
    <property type="project" value="TreeGrafter"/>
</dbReference>
<evidence type="ECO:0000256" key="5">
    <source>
        <dbReference type="ARBA" id="ARBA00022853"/>
    </source>
</evidence>
<sequence length="434" mass="50636">MHKADSKGQIRVYENTDLSEDEVQRILEIKKSSKDFSIDKLQEFLERSNTVKEEEAKGTLEVVVLGNSLDKGVAKENYLYLLALQPLFSRQLPDMPANYITRIIFDPRQKTLAIIRNRNGKKTPIGGICFRMFPTQGFTEIVFCAVNSAVQVLGYGTYMMNHLKEYHKKHEIYHFLTFAAQDAIGYFTRQGFTKDIKLSKHLYKGYIKDYEKASLMYCEIDKRIVYTHFVSVTQKQKHIINYITEQKLERIQGVQPGLKCFSEGLRKIAIESIPGIEETGWMPPAKTTRFSKHTDESFNSTNLKKVLGEVLKSLKAHKDAWPFQEPVNTKLASDYYDVIKYPMDLQTMTKRLESGYYSTRKLFVADMKRIVSNCKIYNKETSTYYEAAVNIERYFNTKIQELFVFERIIIQELFQFFFMKPNICCRFQCFSSSL</sequence>
<dbReference type="PROSITE" id="PS00633">
    <property type="entry name" value="BROMODOMAIN_1"/>
    <property type="match status" value="1"/>
</dbReference>
<protein>
    <recommendedName>
        <fullName evidence="3">histone acetyltransferase</fullName>
        <ecNumber evidence="3">2.3.1.48</ecNumber>
    </recommendedName>
</protein>
<evidence type="ECO:0000256" key="11">
    <source>
        <dbReference type="ARBA" id="ARBA00023315"/>
    </source>
</evidence>
<dbReference type="EMBL" id="HBUF01286132">
    <property type="protein sequence ID" value="CAG6688312.1"/>
    <property type="molecule type" value="Transcribed_RNA"/>
</dbReference>
<evidence type="ECO:0000259" key="14">
    <source>
        <dbReference type="PROSITE" id="PS51186"/>
    </source>
</evidence>
<evidence type="ECO:0000256" key="6">
    <source>
        <dbReference type="ARBA" id="ARBA00023015"/>
    </source>
</evidence>
<dbReference type="PANTHER" id="PTHR45750">
    <property type="entry name" value="GH11602P"/>
    <property type="match status" value="1"/>
</dbReference>
<keyword evidence="6" id="KW-0805">Transcription regulation</keyword>
<organism evidence="15">
    <name type="scientific">Cacopsylla melanoneura</name>
    <dbReference type="NCBI Taxonomy" id="428564"/>
    <lineage>
        <taxon>Eukaryota</taxon>
        <taxon>Metazoa</taxon>
        <taxon>Ecdysozoa</taxon>
        <taxon>Arthropoda</taxon>
        <taxon>Hexapoda</taxon>
        <taxon>Insecta</taxon>
        <taxon>Pterygota</taxon>
        <taxon>Neoptera</taxon>
        <taxon>Paraneoptera</taxon>
        <taxon>Hemiptera</taxon>
        <taxon>Sternorrhyncha</taxon>
        <taxon>Psylloidea</taxon>
        <taxon>Psyllidae</taxon>
        <taxon>Psyllinae</taxon>
        <taxon>Cacopsylla</taxon>
    </lineage>
</organism>
<keyword evidence="9" id="KW-0804">Transcription</keyword>
<dbReference type="Gene3D" id="3.40.630.30">
    <property type="match status" value="1"/>
</dbReference>
<keyword evidence="5" id="KW-0156">Chromatin regulator</keyword>
<dbReference type="PANTHER" id="PTHR45750:SF3">
    <property type="entry name" value="HISTONE ACETYLTRANSFERASE"/>
    <property type="match status" value="1"/>
</dbReference>
<evidence type="ECO:0000256" key="12">
    <source>
        <dbReference type="PROSITE-ProRule" id="PRU00035"/>
    </source>
</evidence>
<dbReference type="SUPFAM" id="SSF55729">
    <property type="entry name" value="Acyl-CoA N-acyltransferases (Nat)"/>
    <property type="match status" value="1"/>
</dbReference>
<dbReference type="PRINTS" id="PR00503">
    <property type="entry name" value="BROMODOMAIN"/>
</dbReference>
<keyword evidence="4 15" id="KW-0808">Transferase</keyword>
<dbReference type="GO" id="GO:0010484">
    <property type="term" value="F:histone H3 acetyltransferase activity"/>
    <property type="evidence" value="ECO:0007669"/>
    <property type="project" value="TreeGrafter"/>
</dbReference>
<dbReference type="InterPro" id="IPR018359">
    <property type="entry name" value="Bromodomain_CS"/>
</dbReference>
<keyword evidence="10" id="KW-0539">Nucleus</keyword>
<evidence type="ECO:0000256" key="7">
    <source>
        <dbReference type="ARBA" id="ARBA00023117"/>
    </source>
</evidence>
<evidence type="ECO:0000256" key="2">
    <source>
        <dbReference type="ARBA" id="ARBA00008607"/>
    </source>
</evidence>
<evidence type="ECO:0000256" key="10">
    <source>
        <dbReference type="ARBA" id="ARBA00023242"/>
    </source>
</evidence>
<evidence type="ECO:0000256" key="1">
    <source>
        <dbReference type="ARBA" id="ARBA00004123"/>
    </source>
</evidence>
<dbReference type="InterPro" id="IPR016181">
    <property type="entry name" value="Acyl_CoA_acyltransferase"/>
</dbReference>
<dbReference type="InterPro" id="IPR036427">
    <property type="entry name" value="Bromodomain-like_sf"/>
</dbReference>
<evidence type="ECO:0000256" key="3">
    <source>
        <dbReference type="ARBA" id="ARBA00013184"/>
    </source>
</evidence>
<dbReference type="Gene3D" id="1.20.920.10">
    <property type="entry name" value="Bromodomain-like"/>
    <property type="match status" value="1"/>
</dbReference>
<comment type="subcellular location">
    <subcellularLocation>
        <location evidence="1">Nucleus</location>
    </subcellularLocation>
</comment>
<dbReference type="GO" id="GO:0140672">
    <property type="term" value="C:ATAC complex"/>
    <property type="evidence" value="ECO:0007669"/>
    <property type="project" value="TreeGrafter"/>
</dbReference>
<evidence type="ECO:0000256" key="9">
    <source>
        <dbReference type="ARBA" id="ARBA00023163"/>
    </source>
</evidence>
<dbReference type="CDD" id="cd05509">
    <property type="entry name" value="Bromo_gcn5_like"/>
    <property type="match status" value="1"/>
</dbReference>
<dbReference type="InterPro" id="IPR000182">
    <property type="entry name" value="GNAT_dom"/>
</dbReference>
<dbReference type="EMBL" id="HBUF01286131">
    <property type="protein sequence ID" value="CAG6688309.1"/>
    <property type="molecule type" value="Transcribed_RNA"/>
</dbReference>
<feature type="domain" description="N-acetyltransferase" evidence="14">
    <location>
        <begin position="71"/>
        <end position="221"/>
    </location>
</feature>
<dbReference type="Pfam" id="PF00583">
    <property type="entry name" value="Acetyltransf_1"/>
    <property type="match status" value="1"/>
</dbReference>
<dbReference type="SUPFAM" id="SSF47370">
    <property type="entry name" value="Bromodomain"/>
    <property type="match status" value="1"/>
</dbReference>
<keyword evidence="11" id="KW-0012">Acyltransferase</keyword>
<dbReference type="PROSITE" id="PS50014">
    <property type="entry name" value="BROMODOMAIN_2"/>
    <property type="match status" value="1"/>
</dbReference>
<reference evidence="15" key="1">
    <citation type="submission" date="2021-05" db="EMBL/GenBank/DDBJ databases">
        <authorList>
            <person name="Alioto T."/>
            <person name="Alioto T."/>
            <person name="Gomez Garrido J."/>
        </authorList>
    </citation>
    <scope>NUCLEOTIDE SEQUENCE</scope>
</reference>
<dbReference type="AlphaFoldDB" id="A0A8D8TJT2"/>
<dbReference type="SMART" id="SM00297">
    <property type="entry name" value="BROMO"/>
    <property type="match status" value="1"/>
</dbReference>